<protein>
    <submittedName>
        <fullName evidence="4">Sulfatase</fullName>
    </submittedName>
</protein>
<evidence type="ECO:0000313" key="5">
    <source>
        <dbReference type="Proteomes" id="UP000781932"/>
    </source>
</evidence>
<dbReference type="GO" id="GO:0005539">
    <property type="term" value="F:glycosaminoglycan binding"/>
    <property type="evidence" value="ECO:0007669"/>
    <property type="project" value="TreeGrafter"/>
</dbReference>
<organism evidence="4 5">
    <name type="scientific">Colletotrichum karsti</name>
    <dbReference type="NCBI Taxonomy" id="1095194"/>
    <lineage>
        <taxon>Eukaryota</taxon>
        <taxon>Fungi</taxon>
        <taxon>Dikarya</taxon>
        <taxon>Ascomycota</taxon>
        <taxon>Pezizomycotina</taxon>
        <taxon>Sordariomycetes</taxon>
        <taxon>Hypocreomycetidae</taxon>
        <taxon>Glomerellales</taxon>
        <taxon>Glomerellaceae</taxon>
        <taxon>Colletotrichum</taxon>
        <taxon>Colletotrichum boninense species complex</taxon>
    </lineage>
</organism>
<gene>
    <name evidence="4" type="ORF">CkaCkLH20_04254</name>
</gene>
<dbReference type="OrthoDB" id="96314at2759"/>
<evidence type="ECO:0000313" key="4">
    <source>
        <dbReference type="EMBL" id="KAF9878216.1"/>
    </source>
</evidence>
<dbReference type="GeneID" id="62160047"/>
<feature type="chain" id="PRO_5040238287" evidence="2">
    <location>
        <begin position="20"/>
        <end position="629"/>
    </location>
</feature>
<accession>A0A9P6IAJ3</accession>
<comment type="caution">
    <text evidence="4">The sequence shown here is derived from an EMBL/GenBank/DDBJ whole genome shotgun (WGS) entry which is preliminary data.</text>
</comment>
<dbReference type="EMBL" id="JAATWM020000011">
    <property type="protein sequence ID" value="KAF9878216.1"/>
    <property type="molecule type" value="Genomic_DNA"/>
</dbReference>
<sequence>MHIPWSASSLLLAGSLASAFSLPKKPNIVFIMTDDQDRRLGSTDYQSVLQRELMSKGTEFVNHWTTTAQCCPSRAGLLRGQQTHNTNITHVIGAGGSYDKWTIAGEDNDYLPHWLKKAGYRVEWKLLNGYNTVNYNSPAPKGWDFINSLTDPYAMDFNNIVMSENGETPRHYPGFHQTDIIRAQSLDRLEYLTSQEKSFFLTIAPTVPHEHDVVYAPIPLLRHQGLFPNATAPRPPNWNPADEFQRQKSNWMKQLRRLNETEIEHGDWLFRQRIESLQGVDEIIEDVVELLEEKGVIENTYIIYTTDNGWTIGANRVAAGKATPYADDTNLPFVVRGPGVPSGVKSTLPGAHVDLAPTFLEIAGVQPEDLPPFLDGRSLFDQWLRPGAGYEGKGAGAGRELLNVEFWGSRIIEAPAASEVGPIPNNTYKTLRLVGEGFSWLFVKWCTNEVELYNTQDDPYELTNLVNSTDTAVKRLLTRLNAILLVTKSCTGQTCRDPWTVLQPPDAATRITTLTEALSPSYDAFFASFPELRFNECMQYQYAPNEAPFYPPGAEAGMSEYREPTDNFMETSALKVIEPDLTKFYGGAEQRGVRWAEILAASRPLTREELGASVGKRTLAERDMPERYN</sequence>
<dbReference type="CDD" id="cd16147">
    <property type="entry name" value="G6S"/>
    <property type="match status" value="1"/>
</dbReference>
<dbReference type="Gene3D" id="3.40.720.10">
    <property type="entry name" value="Alkaline Phosphatase, subunit A"/>
    <property type="match status" value="1"/>
</dbReference>
<dbReference type="AlphaFoldDB" id="A0A9P6IAJ3"/>
<dbReference type="InterPro" id="IPR017850">
    <property type="entry name" value="Alkaline_phosphatase_core_sf"/>
</dbReference>
<reference evidence="4" key="2">
    <citation type="submission" date="2020-11" db="EMBL/GenBank/DDBJ databases">
        <title>Whole genome sequencing of Colletotrichum sp.</title>
        <authorList>
            <person name="Li H."/>
        </authorList>
    </citation>
    <scope>NUCLEOTIDE SEQUENCE</scope>
    <source>
        <strain evidence="4">CkLH20</strain>
    </source>
</reference>
<keyword evidence="5" id="KW-1185">Reference proteome</keyword>
<dbReference type="PANTHER" id="PTHR43108">
    <property type="entry name" value="N-ACETYLGLUCOSAMINE-6-SULFATASE FAMILY MEMBER"/>
    <property type="match status" value="1"/>
</dbReference>
<evidence type="ECO:0000256" key="2">
    <source>
        <dbReference type="SAM" id="SignalP"/>
    </source>
</evidence>
<dbReference type="RefSeq" id="XP_038747677.1">
    <property type="nucleotide sequence ID" value="XM_038886973.1"/>
</dbReference>
<feature type="signal peptide" evidence="2">
    <location>
        <begin position="1"/>
        <end position="19"/>
    </location>
</feature>
<comment type="similarity">
    <text evidence="1">Belongs to the sulfatase family.</text>
</comment>
<name>A0A9P6IAJ3_9PEZI</name>
<evidence type="ECO:0000259" key="3">
    <source>
        <dbReference type="Pfam" id="PF00884"/>
    </source>
</evidence>
<dbReference type="Pfam" id="PF00884">
    <property type="entry name" value="Sulfatase"/>
    <property type="match status" value="1"/>
</dbReference>
<dbReference type="InterPro" id="IPR000917">
    <property type="entry name" value="Sulfatase_N"/>
</dbReference>
<dbReference type="GO" id="GO:0008449">
    <property type="term" value="F:N-acetylglucosamine-6-sulfatase activity"/>
    <property type="evidence" value="ECO:0007669"/>
    <property type="project" value="TreeGrafter"/>
</dbReference>
<keyword evidence="2" id="KW-0732">Signal</keyword>
<proteinExistence type="inferred from homology"/>
<dbReference type="Proteomes" id="UP000781932">
    <property type="component" value="Unassembled WGS sequence"/>
</dbReference>
<feature type="domain" description="Sulfatase N-terminal" evidence="3">
    <location>
        <begin position="26"/>
        <end position="365"/>
    </location>
</feature>
<evidence type="ECO:0000256" key="1">
    <source>
        <dbReference type="ARBA" id="ARBA00008779"/>
    </source>
</evidence>
<reference evidence="4" key="1">
    <citation type="submission" date="2020-03" db="EMBL/GenBank/DDBJ databases">
        <authorList>
            <person name="He L."/>
        </authorList>
    </citation>
    <scope>NUCLEOTIDE SEQUENCE</scope>
    <source>
        <strain evidence="4">CkLH20</strain>
    </source>
</reference>
<dbReference type="SUPFAM" id="SSF53649">
    <property type="entry name" value="Alkaline phosphatase-like"/>
    <property type="match status" value="1"/>
</dbReference>
<dbReference type="PANTHER" id="PTHR43108:SF8">
    <property type="entry name" value="SD21168P"/>
    <property type="match status" value="1"/>
</dbReference>